<proteinExistence type="predicted"/>
<reference evidence="1 2" key="1">
    <citation type="journal article" date="2015" name="Proc. Natl. Acad. Sci. U.S.A.">
        <title>The resurrection genome of Boea hygrometrica: A blueprint for survival of dehydration.</title>
        <authorList>
            <person name="Xiao L."/>
            <person name="Yang G."/>
            <person name="Zhang L."/>
            <person name="Yang X."/>
            <person name="Zhao S."/>
            <person name="Ji Z."/>
            <person name="Zhou Q."/>
            <person name="Hu M."/>
            <person name="Wang Y."/>
            <person name="Chen M."/>
            <person name="Xu Y."/>
            <person name="Jin H."/>
            <person name="Xiao X."/>
            <person name="Hu G."/>
            <person name="Bao F."/>
            <person name="Hu Y."/>
            <person name="Wan P."/>
            <person name="Li L."/>
            <person name="Deng X."/>
            <person name="Kuang T."/>
            <person name="Xiang C."/>
            <person name="Zhu J.K."/>
            <person name="Oliver M.J."/>
            <person name="He Y."/>
        </authorList>
    </citation>
    <scope>NUCLEOTIDE SEQUENCE [LARGE SCALE GENOMIC DNA]</scope>
    <source>
        <strain evidence="2">cv. XS01</strain>
    </source>
</reference>
<keyword evidence="1" id="KW-0675">Receptor</keyword>
<name>A0A2Z7AX83_9LAMI</name>
<dbReference type="AlphaFoldDB" id="A0A2Z7AX83"/>
<dbReference type="EMBL" id="KV011231">
    <property type="protein sequence ID" value="KZV26465.1"/>
    <property type="molecule type" value="Genomic_DNA"/>
</dbReference>
<evidence type="ECO:0000313" key="2">
    <source>
        <dbReference type="Proteomes" id="UP000250235"/>
    </source>
</evidence>
<keyword evidence="1" id="KW-0808">Transferase</keyword>
<protein>
    <submittedName>
        <fullName evidence="1">Putative LRR receptor-like serine/threonine-protein kinase</fullName>
    </submittedName>
</protein>
<dbReference type="Proteomes" id="UP000250235">
    <property type="component" value="Unassembled WGS sequence"/>
</dbReference>
<accession>A0A2Z7AX83</accession>
<keyword evidence="2" id="KW-1185">Reference proteome</keyword>
<keyword evidence="1" id="KW-0418">Kinase</keyword>
<dbReference type="GO" id="GO:0016301">
    <property type="term" value="F:kinase activity"/>
    <property type="evidence" value="ECO:0007669"/>
    <property type="project" value="UniProtKB-KW"/>
</dbReference>
<organism evidence="1 2">
    <name type="scientific">Dorcoceras hygrometricum</name>
    <dbReference type="NCBI Taxonomy" id="472368"/>
    <lineage>
        <taxon>Eukaryota</taxon>
        <taxon>Viridiplantae</taxon>
        <taxon>Streptophyta</taxon>
        <taxon>Embryophyta</taxon>
        <taxon>Tracheophyta</taxon>
        <taxon>Spermatophyta</taxon>
        <taxon>Magnoliopsida</taxon>
        <taxon>eudicotyledons</taxon>
        <taxon>Gunneridae</taxon>
        <taxon>Pentapetalae</taxon>
        <taxon>asterids</taxon>
        <taxon>lamiids</taxon>
        <taxon>Lamiales</taxon>
        <taxon>Gesneriaceae</taxon>
        <taxon>Didymocarpoideae</taxon>
        <taxon>Trichosporeae</taxon>
        <taxon>Loxocarpinae</taxon>
        <taxon>Dorcoceras</taxon>
    </lineage>
</organism>
<sequence length="162" mass="18774">MIRKEYVDAFGINILGRIQSDILSLKNMIEHGRAWIQVNTIALASLTETTTLPKVAQVDLVAHRERETRIMYLVAKLPPVPEVSKEENESTDAEVFRVHEVDDDDRESTDRFDLSERVWVSNFESICLEKLSSLYKSLEQIWRVRVLLRDLFRSRSIVASVK</sequence>
<evidence type="ECO:0000313" key="1">
    <source>
        <dbReference type="EMBL" id="KZV26465.1"/>
    </source>
</evidence>
<gene>
    <name evidence="1" type="ORF">F511_35077</name>
</gene>